<dbReference type="OrthoDB" id="8250049at2759"/>
<evidence type="ECO:0000313" key="3">
    <source>
        <dbReference type="RefSeq" id="XP_028033511.1"/>
    </source>
</evidence>
<proteinExistence type="predicted"/>
<keyword evidence="1" id="KW-0812">Transmembrane</keyword>
<feature type="transmembrane region" description="Helical" evidence="1">
    <location>
        <begin position="202"/>
        <end position="222"/>
    </location>
</feature>
<dbReference type="InterPro" id="IPR028054">
    <property type="entry name" value="DUF4481"/>
</dbReference>
<name>A0A6J2JUI8_BOMMA</name>
<keyword evidence="2" id="KW-1185">Reference proteome</keyword>
<dbReference type="KEGG" id="bman:114245523"/>
<feature type="transmembrane region" description="Helical" evidence="1">
    <location>
        <begin position="176"/>
        <end position="196"/>
    </location>
</feature>
<dbReference type="GeneID" id="114245523"/>
<dbReference type="RefSeq" id="XP_028033511.1">
    <property type="nucleotide sequence ID" value="XM_028177710.1"/>
</dbReference>
<dbReference type="Proteomes" id="UP000504629">
    <property type="component" value="Unplaced"/>
</dbReference>
<keyword evidence="1" id="KW-0472">Membrane</keyword>
<dbReference type="AlphaFoldDB" id="A0A6J2JUI8"/>
<protein>
    <submittedName>
        <fullName evidence="3">Uncharacterized protein LOC114245523 isoform X1</fullName>
    </submittedName>
</protein>
<dbReference type="PANTHER" id="PTHR31193:SF1">
    <property type="entry name" value="TRANSMEMBRANE PROTEIN 268"/>
    <property type="match status" value="1"/>
</dbReference>
<dbReference type="PANTHER" id="PTHR31193">
    <property type="entry name" value="TRANSMEMBRANE PROTEIN C9ORF91"/>
    <property type="match status" value="1"/>
</dbReference>
<keyword evidence="1" id="KW-1133">Transmembrane helix</keyword>
<organism evidence="2 3">
    <name type="scientific">Bombyx mandarina</name>
    <name type="common">Wild silk moth</name>
    <name type="synonym">Wild silkworm</name>
    <dbReference type="NCBI Taxonomy" id="7092"/>
    <lineage>
        <taxon>Eukaryota</taxon>
        <taxon>Metazoa</taxon>
        <taxon>Ecdysozoa</taxon>
        <taxon>Arthropoda</taxon>
        <taxon>Hexapoda</taxon>
        <taxon>Insecta</taxon>
        <taxon>Pterygota</taxon>
        <taxon>Neoptera</taxon>
        <taxon>Endopterygota</taxon>
        <taxon>Lepidoptera</taxon>
        <taxon>Glossata</taxon>
        <taxon>Ditrysia</taxon>
        <taxon>Bombycoidea</taxon>
        <taxon>Bombycidae</taxon>
        <taxon>Bombycinae</taxon>
        <taxon>Bombyx</taxon>
    </lineage>
</organism>
<evidence type="ECO:0000256" key="1">
    <source>
        <dbReference type="SAM" id="Phobius"/>
    </source>
</evidence>
<reference evidence="3" key="1">
    <citation type="submission" date="2025-08" db="UniProtKB">
        <authorList>
            <consortium name="RefSeq"/>
        </authorList>
    </citation>
    <scope>IDENTIFICATION</scope>
    <source>
        <tissue evidence="3">Silk gland</tissue>
    </source>
</reference>
<sequence>MNNADNSIEFSEVNERNGNVHEEKIRKGWVQFDDEQQTPTVSHSENEIAVTKTPPVASTQTPARPTVPAVLNTETVHVNLERGDKNLESSTQSTLTKNVEFVNVRHGFSNGDIIVTLLPVNTKWPWITAAQFRPELVPEELMAQGLTLTVEEYVHAMELLVNDARFTLYNICYKRVLVCWISLAFLVLLALLFSGLTGLTLFSLGVLWLIFNAAAIFLCMWIKLKLSKGLDQCLARVNKLLNKHKLILALDDRGKISCHKVNLCFIYFDSGPCIMHIQQFIDSEEGKTIMQGWEQRLDITTNDIVIQGSQTTRLSRKQGLEEQVFYRYLQRWGKDYLRRRLDWTLDEEGGNPAAPRHLPLALCPCQYVEEILRNKEPKDTRACCPLCNDWLRRRGLD</sequence>
<gene>
    <name evidence="3" type="primary">LOC114245523</name>
</gene>
<dbReference type="Pfam" id="PF14800">
    <property type="entry name" value="DUF4481"/>
    <property type="match status" value="1"/>
</dbReference>
<accession>A0A6J2JUI8</accession>
<evidence type="ECO:0000313" key="2">
    <source>
        <dbReference type="Proteomes" id="UP000504629"/>
    </source>
</evidence>